<accession>A0A7T3PCR2</accession>
<gene>
    <name evidence="1" type="primary">orf265</name>
</gene>
<dbReference type="GeneID" id="65338506"/>
<sequence>METTQNLLNLKIFTTMSMSKKKFIKDKEYYNLIASIYINDLSYHINFNSLIKRLNFLNCKDLTIINIYSNALPFPYFLKVREENKYYWLNLEENPSLKYYHVELKTFFDLDNQGKFNFNDYFINNNNNLNKSIFIFNGIPWGFIVAAFRINNIMLTFGANSRRGILSPLHLRLAQFITCLEGMNGNTVFSSYHNFASIVAQPFWDTTLDNYNPYYIMIYFEIIEEYLAEKYKDLERKEDYRFKSSYFDFSDYKKFYDKRWQEKFK</sequence>
<geneLocation type="mitochondrion" evidence="1"/>
<organism evidence="1">
    <name type="scientific">Clavaria fumosa</name>
    <dbReference type="NCBI Taxonomy" id="264083"/>
    <lineage>
        <taxon>Eukaryota</taxon>
        <taxon>Fungi</taxon>
        <taxon>Dikarya</taxon>
        <taxon>Basidiomycota</taxon>
        <taxon>Agaricomycotina</taxon>
        <taxon>Agaricomycetes</taxon>
        <taxon>Agaricomycetidae</taxon>
        <taxon>Agaricales</taxon>
        <taxon>Clavariineae</taxon>
        <taxon>Clavariaceae</taxon>
        <taxon>Clavaria</taxon>
    </lineage>
</organism>
<dbReference type="EMBL" id="MT114157">
    <property type="protein sequence ID" value="QPZ51095.1"/>
    <property type="molecule type" value="Genomic_DNA"/>
</dbReference>
<keyword evidence="1" id="KW-0496">Mitochondrion</keyword>
<proteinExistence type="predicted"/>
<dbReference type="RefSeq" id="YP_010130193.1">
    <property type="nucleotide sequence ID" value="NC_056336.1"/>
</dbReference>
<protein>
    <submittedName>
        <fullName evidence="1">DNA-dependent RNA polymerase</fullName>
    </submittedName>
</protein>
<reference evidence="1" key="1">
    <citation type="journal article" date="2020" name="IMA Fungus">
        <title>The 256 kb mitochondrial genome of Clavaria fumosa is the largest among phylum Basidiomycota and is rich in introns and intronic ORFs.</title>
        <authorList>
            <person name="Wang X."/>
            <person name="Wang Y."/>
            <person name="Yao W."/>
            <person name="Shen J."/>
            <person name="Chen M."/>
            <person name="Gao M."/>
            <person name="Ren J."/>
            <person name="Li Q."/>
            <person name="Liu N."/>
        </authorList>
    </citation>
    <scope>NUCLEOTIDE SEQUENCE</scope>
</reference>
<name>A0A7T3PCR2_9AGAR</name>
<evidence type="ECO:0000313" key="1">
    <source>
        <dbReference type="EMBL" id="QPZ51095.1"/>
    </source>
</evidence>
<dbReference type="AlphaFoldDB" id="A0A7T3PCR2"/>